<dbReference type="Gene3D" id="3.40.50.11050">
    <property type="match status" value="1"/>
</dbReference>
<name>A0ABW8D916_9GAMM</name>
<evidence type="ECO:0000313" key="1">
    <source>
        <dbReference type="EMBL" id="MFJ1269213.1"/>
    </source>
</evidence>
<organism evidence="1 2">
    <name type="scientific">Legionella lytica</name>
    <dbReference type="NCBI Taxonomy" id="96232"/>
    <lineage>
        <taxon>Bacteria</taxon>
        <taxon>Pseudomonadati</taxon>
        <taxon>Pseudomonadota</taxon>
        <taxon>Gammaproteobacteria</taxon>
        <taxon>Legionellales</taxon>
        <taxon>Legionellaceae</taxon>
        <taxon>Legionella</taxon>
    </lineage>
</organism>
<dbReference type="Proteomes" id="UP001615550">
    <property type="component" value="Unassembled WGS sequence"/>
</dbReference>
<reference evidence="1 2" key="1">
    <citation type="submission" date="2024-08" db="EMBL/GenBank/DDBJ databases">
        <title>Draft Genome Sequence of Legionella lytica strain DSB2004, Isolated From a Fire Sprinkler System.</title>
        <authorList>
            <person name="Everhart A.D."/>
            <person name="Kidane D.T."/>
            <person name="Farone A.L."/>
            <person name="Farone M.B."/>
        </authorList>
    </citation>
    <scope>NUCLEOTIDE SEQUENCE [LARGE SCALE GENOMIC DNA]</scope>
    <source>
        <strain evidence="1 2">DSB2004</strain>
    </source>
</reference>
<dbReference type="RefSeq" id="WP_400188036.1">
    <property type="nucleotide sequence ID" value="NZ_JBGORX010000004.1"/>
</dbReference>
<gene>
    <name evidence="1" type="ORF">ACD661_11655</name>
</gene>
<evidence type="ECO:0000313" key="2">
    <source>
        <dbReference type="Proteomes" id="UP001615550"/>
    </source>
</evidence>
<comment type="caution">
    <text evidence="1">The sequence shown here is derived from an EMBL/GenBank/DDBJ whole genome shotgun (WGS) entry which is preliminary data.</text>
</comment>
<protein>
    <recommendedName>
        <fullName evidence="3">Peptidase C80 family protein</fullName>
    </recommendedName>
</protein>
<sequence>MNATSVKLLRGNIMIIIINTPNRNDKAELQRNANYLCKSNNHGIINFIDGLVVDDNYDKTTELNIISHGNPNDVAGIKPAQLAAAIGKYINNIHHSKGITVNQINLMACNTGREWEGKQAYAEKFAEELSQVILTSETIEVTAPNGMLVFYPNGEKAVIEDINPCKIDDNLMSEIGTINIDNIETAKEKVQPLLIKGNEFSTFNSVSVQYYVKAALHPRSKIELEDSTHRTPFFCKKDTNTFFMSNETYNWLTMQYSKIEDQYVNAQRKISSDKKNPKEDFDDLRIVIK</sequence>
<keyword evidence="2" id="KW-1185">Reference proteome</keyword>
<proteinExistence type="predicted"/>
<dbReference type="EMBL" id="JBGORX010000004">
    <property type="protein sequence ID" value="MFJ1269213.1"/>
    <property type="molecule type" value="Genomic_DNA"/>
</dbReference>
<accession>A0ABW8D916</accession>
<dbReference type="InterPro" id="IPR038383">
    <property type="entry name" value="CPD_dom_sf"/>
</dbReference>
<evidence type="ECO:0008006" key="3">
    <source>
        <dbReference type="Google" id="ProtNLM"/>
    </source>
</evidence>